<feature type="domain" description="RanBP2-type" evidence="6">
    <location>
        <begin position="91"/>
        <end position="120"/>
    </location>
</feature>
<dbReference type="PROSITE" id="PS01358">
    <property type="entry name" value="ZF_RANBP2_1"/>
    <property type="match status" value="2"/>
</dbReference>
<sequence>MHQLRRLVCVPSRALRHWCLQPTSQAALLHVAAAATKWKCECGLQNFDFHRTCYSCNKVRPDHLASTVASPLSLLDEVEPELADGRAARPVEGVWMCPACYTFNGATRTACTHCQQTRPLSKTPGASAARDDRRGAQWSVSAAATAPPSFPPSLAASRARGDDPAPPKPFRKGDWHCKCGAHNFARNTQCRACGAPSASSKASETHRPGDWTCLACNMHNFAWRTACKSCSAAKPTVGKATSTVSASTTETAAEWVCGVCHSLNSGGSAQSCVICGAPATA</sequence>
<organism evidence="7 8">
    <name type="scientific">Novymonas esmeraldas</name>
    <dbReference type="NCBI Taxonomy" id="1808958"/>
    <lineage>
        <taxon>Eukaryota</taxon>
        <taxon>Discoba</taxon>
        <taxon>Euglenozoa</taxon>
        <taxon>Kinetoplastea</taxon>
        <taxon>Metakinetoplastina</taxon>
        <taxon>Trypanosomatida</taxon>
        <taxon>Trypanosomatidae</taxon>
        <taxon>Novymonas</taxon>
    </lineage>
</organism>
<feature type="domain" description="RanBP2-type" evidence="6">
    <location>
        <begin position="171"/>
        <end position="199"/>
    </location>
</feature>
<dbReference type="Proteomes" id="UP001430356">
    <property type="component" value="Unassembled WGS sequence"/>
</dbReference>
<dbReference type="SMART" id="SM00547">
    <property type="entry name" value="ZnF_RBZ"/>
    <property type="match status" value="5"/>
</dbReference>
<evidence type="ECO:0000256" key="1">
    <source>
        <dbReference type="ARBA" id="ARBA00022723"/>
    </source>
</evidence>
<accession>A0AAW0ESJ2</accession>
<evidence type="ECO:0000256" key="3">
    <source>
        <dbReference type="ARBA" id="ARBA00022833"/>
    </source>
</evidence>
<keyword evidence="2 4" id="KW-0863">Zinc-finger</keyword>
<dbReference type="Pfam" id="PF00641">
    <property type="entry name" value="Zn_ribbon_RanBP"/>
    <property type="match status" value="3"/>
</dbReference>
<dbReference type="SUPFAM" id="SSF90209">
    <property type="entry name" value="Ran binding protein zinc finger-like"/>
    <property type="match status" value="4"/>
</dbReference>
<evidence type="ECO:0000259" key="6">
    <source>
        <dbReference type="PROSITE" id="PS50199"/>
    </source>
</evidence>
<keyword evidence="3" id="KW-0862">Zinc</keyword>
<dbReference type="PROSITE" id="PS50199">
    <property type="entry name" value="ZF_RANBP2_2"/>
    <property type="match status" value="3"/>
</dbReference>
<proteinExistence type="predicted"/>
<dbReference type="PANTHER" id="PTHR23111">
    <property type="entry name" value="ZINC FINGER PROTEIN"/>
    <property type="match status" value="1"/>
</dbReference>
<reference evidence="7 8" key="1">
    <citation type="journal article" date="2021" name="MBio">
        <title>A New Model Trypanosomatid, Novymonas esmeraldas: Genomic Perception of Its 'Candidatus Pandoraea novymonadis' Endosymbiont.</title>
        <authorList>
            <person name="Zakharova A."/>
            <person name="Saura A."/>
            <person name="Butenko A."/>
            <person name="Podesvova L."/>
            <person name="Warmusova S."/>
            <person name="Kostygov A.Y."/>
            <person name="Nenarokova A."/>
            <person name="Lukes J."/>
            <person name="Opperdoes F.R."/>
            <person name="Yurchenko V."/>
        </authorList>
    </citation>
    <scope>NUCLEOTIDE SEQUENCE [LARGE SCALE GENOMIC DNA]</scope>
    <source>
        <strain evidence="7 8">E262AT.01</strain>
    </source>
</reference>
<dbReference type="Gene3D" id="4.10.1060.10">
    <property type="entry name" value="Zinc finger, RanBP2-type"/>
    <property type="match status" value="3"/>
</dbReference>
<dbReference type="GO" id="GO:0008270">
    <property type="term" value="F:zinc ion binding"/>
    <property type="evidence" value="ECO:0007669"/>
    <property type="project" value="UniProtKB-KW"/>
</dbReference>
<keyword evidence="1" id="KW-0479">Metal-binding</keyword>
<feature type="compositionally biased region" description="Low complexity" evidence="5">
    <location>
        <begin position="141"/>
        <end position="158"/>
    </location>
</feature>
<evidence type="ECO:0000313" key="8">
    <source>
        <dbReference type="Proteomes" id="UP001430356"/>
    </source>
</evidence>
<feature type="region of interest" description="Disordered" evidence="5">
    <location>
        <begin position="117"/>
        <end position="167"/>
    </location>
</feature>
<evidence type="ECO:0000256" key="4">
    <source>
        <dbReference type="PROSITE-ProRule" id="PRU00322"/>
    </source>
</evidence>
<name>A0AAW0ESJ2_9TRYP</name>
<protein>
    <submittedName>
        <fullName evidence="7">Zn-finger in Ran binding protein</fullName>
    </submittedName>
</protein>
<gene>
    <name evidence="7" type="ORF">NESM_000586600</name>
</gene>
<comment type="caution">
    <text evidence="7">The sequence shown here is derived from an EMBL/GenBank/DDBJ whole genome shotgun (WGS) entry which is preliminary data.</text>
</comment>
<dbReference type="AlphaFoldDB" id="A0AAW0ESJ2"/>
<evidence type="ECO:0000256" key="2">
    <source>
        <dbReference type="ARBA" id="ARBA00022771"/>
    </source>
</evidence>
<evidence type="ECO:0000313" key="7">
    <source>
        <dbReference type="EMBL" id="KAK7196491.1"/>
    </source>
</evidence>
<dbReference type="EMBL" id="JAECZO010000077">
    <property type="protein sequence ID" value="KAK7196491.1"/>
    <property type="molecule type" value="Genomic_DNA"/>
</dbReference>
<dbReference type="GO" id="GO:0003729">
    <property type="term" value="F:mRNA binding"/>
    <property type="evidence" value="ECO:0007669"/>
    <property type="project" value="TreeGrafter"/>
</dbReference>
<dbReference type="InterPro" id="IPR001876">
    <property type="entry name" value="Znf_RanBP2"/>
</dbReference>
<dbReference type="PANTHER" id="PTHR23111:SF40">
    <property type="entry name" value="RNA-BINDING PROTEIN INVOLVED IN HETEROCHROMATIN ASSEMBLY-RELATED"/>
    <property type="match status" value="1"/>
</dbReference>
<dbReference type="InterPro" id="IPR036443">
    <property type="entry name" value="Znf_RanBP2_sf"/>
</dbReference>
<evidence type="ECO:0000256" key="5">
    <source>
        <dbReference type="SAM" id="MobiDB-lite"/>
    </source>
</evidence>
<keyword evidence="8" id="KW-1185">Reference proteome</keyword>
<feature type="domain" description="RanBP2-type" evidence="6">
    <location>
        <begin position="207"/>
        <end position="236"/>
    </location>
</feature>